<dbReference type="InterPro" id="IPR008894">
    <property type="entry name" value="QdtA_cupin_dom"/>
</dbReference>
<dbReference type="EMBL" id="MFEN01000066">
    <property type="protein sequence ID" value="OGE82668.1"/>
    <property type="molecule type" value="Genomic_DNA"/>
</dbReference>
<organism evidence="2 3">
    <name type="scientific">Candidatus Doudnabacteria bacterium RIFCSPHIGHO2_01_FULL_49_9</name>
    <dbReference type="NCBI Taxonomy" id="1817827"/>
    <lineage>
        <taxon>Bacteria</taxon>
        <taxon>Candidatus Doudnaibacteriota</taxon>
    </lineage>
</organism>
<dbReference type="Gene3D" id="2.60.120.10">
    <property type="entry name" value="Jelly Rolls"/>
    <property type="match status" value="1"/>
</dbReference>
<sequence>MKKLKVKHSGFVKLLFYDDFPDGNLVIGEAIRNIPFQIKRFYFINYLFNPKAIRGLHAHKKAKQAIFCINGSFDLHLDDGHSQQKIRMDDPGVGILLGPGLWHAMKRFSRDCLILVVASDYYKESDYIRNYQEFLKYARSFR</sequence>
<gene>
    <name evidence="2" type="ORF">A2846_03230</name>
</gene>
<dbReference type="InterPro" id="IPR014710">
    <property type="entry name" value="RmlC-like_jellyroll"/>
</dbReference>
<evidence type="ECO:0000313" key="3">
    <source>
        <dbReference type="Proteomes" id="UP000176339"/>
    </source>
</evidence>
<name>A0A1F5NYD4_9BACT</name>
<evidence type="ECO:0000313" key="2">
    <source>
        <dbReference type="EMBL" id="OGE82668.1"/>
    </source>
</evidence>
<dbReference type="CDD" id="cd20292">
    <property type="entry name" value="cupin_QdtA-like"/>
    <property type="match status" value="1"/>
</dbReference>
<evidence type="ECO:0000259" key="1">
    <source>
        <dbReference type="Pfam" id="PF05523"/>
    </source>
</evidence>
<dbReference type="Pfam" id="PF05523">
    <property type="entry name" value="FdtA"/>
    <property type="match status" value="1"/>
</dbReference>
<proteinExistence type="predicted"/>
<dbReference type="Proteomes" id="UP000176339">
    <property type="component" value="Unassembled WGS sequence"/>
</dbReference>
<protein>
    <submittedName>
        <fullName evidence="2">Fatty-acid oxidation protein subunit alpha</fullName>
    </submittedName>
</protein>
<comment type="caution">
    <text evidence="2">The sequence shown here is derived from an EMBL/GenBank/DDBJ whole genome shotgun (WGS) entry which is preliminary data.</text>
</comment>
<dbReference type="SUPFAM" id="SSF51182">
    <property type="entry name" value="RmlC-like cupins"/>
    <property type="match status" value="1"/>
</dbReference>
<dbReference type="InterPro" id="IPR011051">
    <property type="entry name" value="RmlC_Cupin_sf"/>
</dbReference>
<feature type="domain" description="Sugar 3,4-ketoisomerase QdtA cupin" evidence="1">
    <location>
        <begin position="18"/>
        <end position="138"/>
    </location>
</feature>
<accession>A0A1F5NYD4</accession>
<reference evidence="2 3" key="1">
    <citation type="journal article" date="2016" name="Nat. Commun.">
        <title>Thousands of microbial genomes shed light on interconnected biogeochemical processes in an aquifer system.</title>
        <authorList>
            <person name="Anantharaman K."/>
            <person name="Brown C.T."/>
            <person name="Hug L.A."/>
            <person name="Sharon I."/>
            <person name="Castelle C.J."/>
            <person name="Probst A.J."/>
            <person name="Thomas B.C."/>
            <person name="Singh A."/>
            <person name="Wilkins M.J."/>
            <person name="Karaoz U."/>
            <person name="Brodie E.L."/>
            <person name="Williams K.H."/>
            <person name="Hubbard S.S."/>
            <person name="Banfield J.F."/>
        </authorList>
    </citation>
    <scope>NUCLEOTIDE SEQUENCE [LARGE SCALE GENOMIC DNA]</scope>
</reference>
<dbReference type="AlphaFoldDB" id="A0A1F5NYD4"/>